<name>A0AAW1RPH8_9CHLO</name>
<feature type="chain" id="PRO_5043632063" description="S-adenosyl-L-methionine-dependent methyltransferase" evidence="2">
    <location>
        <begin position="23"/>
        <end position="356"/>
    </location>
</feature>
<dbReference type="AlphaFoldDB" id="A0AAW1RPH8"/>
<reference evidence="3 4" key="1">
    <citation type="journal article" date="2024" name="Nat. Commun.">
        <title>Phylogenomics reveals the evolutionary origins of lichenization in chlorophyte algae.</title>
        <authorList>
            <person name="Puginier C."/>
            <person name="Libourel C."/>
            <person name="Otte J."/>
            <person name="Skaloud P."/>
            <person name="Haon M."/>
            <person name="Grisel S."/>
            <person name="Petersen M."/>
            <person name="Berrin J.G."/>
            <person name="Delaux P.M."/>
            <person name="Dal Grande F."/>
            <person name="Keller J."/>
        </authorList>
    </citation>
    <scope>NUCLEOTIDE SEQUENCE [LARGE SCALE GENOMIC DNA]</scope>
    <source>
        <strain evidence="3 4">SAG 2145</strain>
    </source>
</reference>
<accession>A0AAW1RPH8</accession>
<dbReference type="CDD" id="cd02440">
    <property type="entry name" value="AdoMet_MTases"/>
    <property type="match status" value="1"/>
</dbReference>
<evidence type="ECO:0008006" key="5">
    <source>
        <dbReference type="Google" id="ProtNLM"/>
    </source>
</evidence>
<sequence length="356" mass="40929">MAGIITWLYQAVFKLLLSVVELNVVPDLVIRQGIRFLLGQRLAKERQNPEPLPARLQQFVAELKKAPIAQHTDEANVQHYEVPTSYFLTILGKRLKYSSCLYEGPTDSLDMAEVAMLETSCQRAELKDGQAVLDLGCGWGSLSLYMAQRFPGSQITALSNSSTQRQFIETRARTQGLTNLKVVTADVVKFQGFGANSFDRVVSIEMFEHMKNYQALLKKVSGWLKPHGKLFVHHFCHKRFFYNFEVQGEDDWMTKYFFLGGTMMSFNLLEHFQDDLAVDSQWWVSGNHYSRTLEDWLVKHDQHRSKVAPIMEATYGKASGLKWFVYWRLFYLACSELFGYNGGTEYGISHVLMRKK</sequence>
<comment type="caution">
    <text evidence="3">The sequence shown here is derived from an EMBL/GenBank/DDBJ whole genome shotgun (WGS) entry which is preliminary data.</text>
</comment>
<dbReference type="Proteomes" id="UP001438707">
    <property type="component" value="Unassembled WGS sequence"/>
</dbReference>
<dbReference type="Pfam" id="PF02353">
    <property type="entry name" value="CMAS"/>
    <property type="match status" value="1"/>
</dbReference>
<dbReference type="PANTHER" id="PTHR43832">
    <property type="match status" value="1"/>
</dbReference>
<evidence type="ECO:0000313" key="4">
    <source>
        <dbReference type="Proteomes" id="UP001438707"/>
    </source>
</evidence>
<organism evidence="3 4">
    <name type="scientific">Apatococcus lobatus</name>
    <dbReference type="NCBI Taxonomy" id="904363"/>
    <lineage>
        <taxon>Eukaryota</taxon>
        <taxon>Viridiplantae</taxon>
        <taxon>Chlorophyta</taxon>
        <taxon>core chlorophytes</taxon>
        <taxon>Trebouxiophyceae</taxon>
        <taxon>Chlorellales</taxon>
        <taxon>Chlorellaceae</taxon>
        <taxon>Apatococcus</taxon>
    </lineage>
</organism>
<dbReference type="EMBL" id="JALJOS010000008">
    <property type="protein sequence ID" value="KAK9835503.1"/>
    <property type="molecule type" value="Genomic_DNA"/>
</dbReference>
<dbReference type="FunFam" id="3.40.50.150:FF:000554">
    <property type="entry name" value="Cation-transporting ATPase"/>
    <property type="match status" value="1"/>
</dbReference>
<keyword evidence="2" id="KW-0732">Signal</keyword>
<proteinExistence type="inferred from homology"/>
<protein>
    <recommendedName>
        <fullName evidence="5">S-adenosyl-L-methionine-dependent methyltransferase</fullName>
    </recommendedName>
</protein>
<feature type="signal peptide" evidence="2">
    <location>
        <begin position="1"/>
        <end position="22"/>
    </location>
</feature>
<dbReference type="Gene3D" id="3.40.50.150">
    <property type="entry name" value="Vaccinia Virus protein VP39"/>
    <property type="match status" value="1"/>
</dbReference>
<dbReference type="PANTHER" id="PTHR43832:SF1">
    <property type="entry name" value="S-ADENOSYL-L-METHIONINE-DEPENDENT METHYLTRANSFERASES SUPERFAMILY PROTEIN"/>
    <property type="match status" value="1"/>
</dbReference>
<evidence type="ECO:0000313" key="3">
    <source>
        <dbReference type="EMBL" id="KAK9835503.1"/>
    </source>
</evidence>
<keyword evidence="4" id="KW-1185">Reference proteome</keyword>
<gene>
    <name evidence="3" type="ORF">WJX74_001789</name>
</gene>
<evidence type="ECO:0000256" key="2">
    <source>
        <dbReference type="SAM" id="SignalP"/>
    </source>
</evidence>
<evidence type="ECO:0000256" key="1">
    <source>
        <dbReference type="ARBA" id="ARBA00010815"/>
    </source>
</evidence>
<dbReference type="SUPFAM" id="SSF53335">
    <property type="entry name" value="S-adenosyl-L-methionine-dependent methyltransferases"/>
    <property type="match status" value="1"/>
</dbReference>
<dbReference type="InterPro" id="IPR029063">
    <property type="entry name" value="SAM-dependent_MTases_sf"/>
</dbReference>
<comment type="similarity">
    <text evidence="1">Belongs to the CFA/CMAS family.</text>
</comment>